<dbReference type="KEGG" id="gfl:GRFL_1352"/>
<dbReference type="Pfam" id="PF01075">
    <property type="entry name" value="Glyco_transf_9"/>
    <property type="match status" value="1"/>
</dbReference>
<dbReference type="STRING" id="1229726.GRFL_1352"/>
<dbReference type="OrthoDB" id="9768048at2"/>
<dbReference type="PANTHER" id="PTHR30160">
    <property type="entry name" value="TETRAACYLDISACCHARIDE 4'-KINASE-RELATED"/>
    <property type="match status" value="1"/>
</dbReference>
<dbReference type="SUPFAM" id="SSF53756">
    <property type="entry name" value="UDP-Glycosyltransferase/glycogen phosphorylase"/>
    <property type="match status" value="1"/>
</dbReference>
<dbReference type="RefSeq" id="WP_083643887.1">
    <property type="nucleotide sequence ID" value="NZ_AMRU01000002.1"/>
</dbReference>
<keyword evidence="2 3" id="KW-0808">Transferase</keyword>
<reference evidence="3 4" key="1">
    <citation type="submission" date="2016-07" db="EMBL/GenBank/DDBJ databases">
        <title>Multi-omics approach to identify versatile polysaccharide utilization systems of a marine flavobacterium Gramella flava.</title>
        <authorList>
            <person name="Tang K."/>
        </authorList>
    </citation>
    <scope>NUCLEOTIDE SEQUENCE [LARGE SCALE GENOMIC DNA]</scope>
    <source>
        <strain evidence="3 4">JLT2011</strain>
    </source>
</reference>
<dbReference type="GO" id="GO:0005829">
    <property type="term" value="C:cytosol"/>
    <property type="evidence" value="ECO:0007669"/>
    <property type="project" value="TreeGrafter"/>
</dbReference>
<evidence type="ECO:0000313" key="3">
    <source>
        <dbReference type="EMBL" id="APU68076.1"/>
    </source>
</evidence>
<proteinExistence type="predicted"/>
<dbReference type="Proteomes" id="UP000186230">
    <property type="component" value="Chromosome"/>
</dbReference>
<evidence type="ECO:0000256" key="2">
    <source>
        <dbReference type="ARBA" id="ARBA00022679"/>
    </source>
</evidence>
<dbReference type="EMBL" id="CP016359">
    <property type="protein sequence ID" value="APU68076.1"/>
    <property type="molecule type" value="Genomic_DNA"/>
</dbReference>
<dbReference type="InterPro" id="IPR002201">
    <property type="entry name" value="Glyco_trans_9"/>
</dbReference>
<dbReference type="GO" id="GO:0008713">
    <property type="term" value="F:ADP-heptose-lipopolysaccharide heptosyltransferase activity"/>
    <property type="evidence" value="ECO:0007669"/>
    <property type="project" value="TreeGrafter"/>
</dbReference>
<accession>A0A1L7I398</accession>
<dbReference type="AlphaFoldDB" id="A0A1L7I398"/>
<dbReference type="PANTHER" id="PTHR30160:SF22">
    <property type="entry name" value="LIPOPOLYSACCHARIDE CORE BIOSYNTHESIS PROTEIN"/>
    <property type="match status" value="1"/>
</dbReference>
<dbReference type="GO" id="GO:0009244">
    <property type="term" value="P:lipopolysaccharide core region biosynthetic process"/>
    <property type="evidence" value="ECO:0007669"/>
    <property type="project" value="TreeGrafter"/>
</dbReference>
<evidence type="ECO:0000313" key="4">
    <source>
        <dbReference type="Proteomes" id="UP000186230"/>
    </source>
</evidence>
<gene>
    <name evidence="3" type="ORF">GRFL_1352</name>
</gene>
<dbReference type="Gene3D" id="3.40.50.2000">
    <property type="entry name" value="Glycogen Phosphorylase B"/>
    <property type="match status" value="2"/>
</dbReference>
<keyword evidence="1" id="KW-0328">Glycosyltransferase</keyword>
<dbReference type="InterPro" id="IPR051199">
    <property type="entry name" value="LPS_LOS_Heptosyltrfase"/>
</dbReference>
<evidence type="ECO:0000256" key="1">
    <source>
        <dbReference type="ARBA" id="ARBA00022676"/>
    </source>
</evidence>
<keyword evidence="4" id="KW-1185">Reference proteome</keyword>
<organism evidence="3 4">
    <name type="scientific">Christiangramia flava JLT2011</name>
    <dbReference type="NCBI Taxonomy" id="1229726"/>
    <lineage>
        <taxon>Bacteria</taxon>
        <taxon>Pseudomonadati</taxon>
        <taxon>Bacteroidota</taxon>
        <taxon>Flavobacteriia</taxon>
        <taxon>Flavobacteriales</taxon>
        <taxon>Flavobacteriaceae</taxon>
        <taxon>Christiangramia</taxon>
    </lineage>
</organism>
<dbReference type="CDD" id="cd03789">
    <property type="entry name" value="GT9_LPS_heptosyltransferase"/>
    <property type="match status" value="1"/>
</dbReference>
<protein>
    <submittedName>
        <fullName evidence="3">ADP-heptose:LPS heptosyltransferase</fullName>
    </submittedName>
</protein>
<name>A0A1L7I398_9FLAO</name>
<sequence length="354" mass="39978">MSTETPVSAARKGRHILVIRLSAMGDVAMAVPVISVLTQTYPELSVTVLTRAFFRPLFSHLPNVDTYEADVDGVHSGVLGLGTLAKELRDEEIDLVADLHDVIRSNVLKSVFYFYGIPFKQIDKGRGEKKALTREKNKEFRQLKSTHQRYADVFSELGYPLELQHYIPPKTRKLIPRITEVTGEKKKKWLGIAPFAQHASKTYPLEMMEKVIQNLQLNQDIQIILFGGGEHERQQLAKLEEKYANCTSIVGKLSFAEELSLISNLDLMLSMDSGNGHLAAIYQVPVITVWGVTHPYTGFQPFGQPMGNCILPDLKKYPKIPTSIYGNKFPEGYEEVMHSIPPETILRKIHEILY</sequence>